<name>A0A1M5AY41_9GAMM</name>
<dbReference type="OrthoDB" id="9914746at2"/>
<gene>
    <name evidence="3" type="ORF">SAMN04487965_2002</name>
</gene>
<dbReference type="EMBL" id="FQVA01000001">
    <property type="protein sequence ID" value="SHF34997.1"/>
    <property type="molecule type" value="Genomic_DNA"/>
</dbReference>
<feature type="signal peptide" evidence="2">
    <location>
        <begin position="1"/>
        <end position="17"/>
    </location>
</feature>
<evidence type="ECO:0000313" key="4">
    <source>
        <dbReference type="Proteomes" id="UP000184170"/>
    </source>
</evidence>
<feature type="compositionally biased region" description="Basic and acidic residues" evidence="1">
    <location>
        <begin position="79"/>
        <end position="97"/>
    </location>
</feature>
<evidence type="ECO:0000256" key="1">
    <source>
        <dbReference type="SAM" id="MobiDB-lite"/>
    </source>
</evidence>
<dbReference type="RefSeq" id="WP_073274174.1">
    <property type="nucleotide sequence ID" value="NZ_FQVA01000001.1"/>
</dbReference>
<reference evidence="4" key="1">
    <citation type="submission" date="2016-11" db="EMBL/GenBank/DDBJ databases">
        <authorList>
            <person name="Varghese N."/>
            <person name="Submissions S."/>
        </authorList>
    </citation>
    <scope>NUCLEOTIDE SEQUENCE [LARGE SCALE GENOMIC DNA]</scope>
    <source>
        <strain evidence="4">CGMCC 1.7063</strain>
    </source>
</reference>
<protein>
    <submittedName>
        <fullName evidence="3">Uncharacterized protein</fullName>
    </submittedName>
</protein>
<keyword evidence="4" id="KW-1185">Reference proteome</keyword>
<feature type="region of interest" description="Disordered" evidence="1">
    <location>
        <begin position="76"/>
        <end position="97"/>
    </location>
</feature>
<keyword evidence="2" id="KW-0732">Signal</keyword>
<accession>A0A1M5AY41</accession>
<sequence>MKGVILTGFLFATATVAAPTVAAAIDPPVIVADLQRDATEKLELSDRQRRESLLQDVKRRQDESLLQRQMHQLEQLRQQAERDAARAEKLQRLKENS</sequence>
<dbReference type="Proteomes" id="UP000184170">
    <property type="component" value="Unassembled WGS sequence"/>
</dbReference>
<evidence type="ECO:0000313" key="3">
    <source>
        <dbReference type="EMBL" id="SHF34997.1"/>
    </source>
</evidence>
<dbReference type="AlphaFoldDB" id="A0A1M5AY41"/>
<evidence type="ECO:0000256" key="2">
    <source>
        <dbReference type="SAM" id="SignalP"/>
    </source>
</evidence>
<proteinExistence type="predicted"/>
<organism evidence="3 4">
    <name type="scientific">Microbulbifer donghaiensis</name>
    <dbReference type="NCBI Taxonomy" id="494016"/>
    <lineage>
        <taxon>Bacteria</taxon>
        <taxon>Pseudomonadati</taxon>
        <taxon>Pseudomonadota</taxon>
        <taxon>Gammaproteobacteria</taxon>
        <taxon>Cellvibrionales</taxon>
        <taxon>Microbulbiferaceae</taxon>
        <taxon>Microbulbifer</taxon>
    </lineage>
</organism>
<feature type="chain" id="PRO_5012002293" evidence="2">
    <location>
        <begin position="18"/>
        <end position="97"/>
    </location>
</feature>